<dbReference type="GO" id="GO:0005524">
    <property type="term" value="F:ATP binding"/>
    <property type="evidence" value="ECO:0007669"/>
    <property type="project" value="UniProtKB-KW"/>
</dbReference>
<dbReference type="NCBIfam" id="TIGR01925">
    <property type="entry name" value="spIIAB"/>
    <property type="match status" value="1"/>
</dbReference>
<evidence type="ECO:0000256" key="7">
    <source>
        <dbReference type="HAMAP-Rule" id="MF_00637"/>
    </source>
</evidence>
<dbReference type="GO" id="GO:0042174">
    <property type="term" value="P:negative regulation of sporulation resulting in formation of a cellular spore"/>
    <property type="evidence" value="ECO:0007669"/>
    <property type="project" value="InterPro"/>
</dbReference>
<keyword evidence="6 7" id="KW-0749">Sporulation</keyword>
<name>K8EK86_9FIRM</name>
<dbReference type="GO" id="GO:0106310">
    <property type="term" value="F:protein serine kinase activity"/>
    <property type="evidence" value="ECO:0007669"/>
    <property type="project" value="RHEA"/>
</dbReference>
<dbReference type="SMART" id="SM00387">
    <property type="entry name" value="HATPase_c"/>
    <property type="match status" value="1"/>
</dbReference>
<dbReference type="GO" id="GO:0016989">
    <property type="term" value="F:sigma factor antagonist activity"/>
    <property type="evidence" value="ECO:0007669"/>
    <property type="project" value="InterPro"/>
</dbReference>
<keyword evidence="10" id="KW-1185">Reference proteome</keyword>
<keyword evidence="4 7" id="KW-0418">Kinase</keyword>
<proteinExistence type="inferred from homology"/>
<keyword evidence="5 7" id="KW-0067">ATP-binding</keyword>
<dbReference type="AlphaFoldDB" id="K8EK86"/>
<evidence type="ECO:0000256" key="5">
    <source>
        <dbReference type="ARBA" id="ARBA00022840"/>
    </source>
</evidence>
<dbReference type="STRING" id="1121428.DESHY_60133"/>
<evidence type="ECO:0000259" key="8">
    <source>
        <dbReference type="SMART" id="SM00387"/>
    </source>
</evidence>
<dbReference type="GO" id="GO:0030435">
    <property type="term" value="P:sporulation resulting in formation of a cellular spore"/>
    <property type="evidence" value="ECO:0007669"/>
    <property type="project" value="UniProtKB-KW"/>
</dbReference>
<evidence type="ECO:0000313" key="9">
    <source>
        <dbReference type="EMBL" id="CCO08961.1"/>
    </source>
</evidence>
<dbReference type="GO" id="GO:0030436">
    <property type="term" value="P:asexual sporulation"/>
    <property type="evidence" value="ECO:0007669"/>
    <property type="project" value="UniProtKB-UniRule"/>
</dbReference>
<dbReference type="Proteomes" id="UP000009315">
    <property type="component" value="Unassembled WGS sequence"/>
</dbReference>
<comment type="catalytic activity">
    <reaction evidence="7">
        <text>L-threonyl-[protein] + ATP = O-phospho-L-threonyl-[protein] + ADP + H(+)</text>
        <dbReference type="Rhea" id="RHEA:46608"/>
        <dbReference type="Rhea" id="RHEA-COMP:11060"/>
        <dbReference type="Rhea" id="RHEA-COMP:11605"/>
        <dbReference type="ChEBI" id="CHEBI:15378"/>
        <dbReference type="ChEBI" id="CHEBI:30013"/>
        <dbReference type="ChEBI" id="CHEBI:30616"/>
        <dbReference type="ChEBI" id="CHEBI:61977"/>
        <dbReference type="ChEBI" id="CHEBI:456216"/>
        <dbReference type="EC" id="2.7.11.1"/>
    </reaction>
</comment>
<dbReference type="InterPro" id="IPR050267">
    <property type="entry name" value="Anti-sigma-factor_SerPK"/>
</dbReference>
<dbReference type="PANTHER" id="PTHR35526:SF3">
    <property type="entry name" value="ANTI-SIGMA-F FACTOR RSBW"/>
    <property type="match status" value="1"/>
</dbReference>
<reference evidence="9 10" key="1">
    <citation type="journal article" date="2013" name="Genome Announc.">
        <title>Genome Sequence of the Sulfate-Reducing Bacterium Desulfotomaculum hydrothermale Lam5(T).</title>
        <authorList>
            <person name="Amin O."/>
            <person name="Fardeau M.L."/>
            <person name="Valette O."/>
            <person name="Hirschler-Rea A."/>
            <person name="Barbe V."/>
            <person name="Medigue C."/>
            <person name="Vacherie B."/>
            <person name="Ollivier B."/>
            <person name="Bertin P.N."/>
            <person name="Dolla A."/>
        </authorList>
    </citation>
    <scope>NUCLEOTIDE SEQUENCE [LARGE SCALE GENOMIC DNA]</scope>
    <source>
        <strain evidence="10">Lam5 / DSM 18033</strain>
    </source>
</reference>
<dbReference type="EC" id="2.7.11.1" evidence="7"/>
<evidence type="ECO:0000313" key="10">
    <source>
        <dbReference type="Proteomes" id="UP000009315"/>
    </source>
</evidence>
<comment type="similarity">
    <text evidence="7">Belongs to the anti-sigma-factor family.</text>
</comment>
<accession>K8EK86</accession>
<dbReference type="EMBL" id="CAOS01000013">
    <property type="protein sequence ID" value="CCO08961.1"/>
    <property type="molecule type" value="Genomic_DNA"/>
</dbReference>
<dbReference type="eggNOG" id="COG2172">
    <property type="taxonomic scope" value="Bacteria"/>
</dbReference>
<keyword evidence="2 7" id="KW-0808">Transferase</keyword>
<dbReference type="Gene3D" id="3.30.565.10">
    <property type="entry name" value="Histidine kinase-like ATPase, C-terminal domain"/>
    <property type="match status" value="1"/>
</dbReference>
<keyword evidence="1 7" id="KW-0723">Serine/threonine-protein kinase</keyword>
<evidence type="ECO:0000256" key="4">
    <source>
        <dbReference type="ARBA" id="ARBA00022777"/>
    </source>
</evidence>
<evidence type="ECO:0000256" key="3">
    <source>
        <dbReference type="ARBA" id="ARBA00022741"/>
    </source>
</evidence>
<dbReference type="GO" id="GO:0004674">
    <property type="term" value="F:protein serine/threonine kinase activity"/>
    <property type="evidence" value="ECO:0007669"/>
    <property type="project" value="UniProtKB-KW"/>
</dbReference>
<dbReference type="HAMAP" id="MF_00637">
    <property type="entry name" value="Anti_sigma_F"/>
    <property type="match status" value="1"/>
</dbReference>
<comment type="caution">
    <text evidence="9">The sequence shown here is derived from an EMBL/GenBank/DDBJ whole genome shotgun (WGS) entry which is preliminary data.</text>
</comment>
<comment type="function">
    <text evidence="7">Binds to sigma F and blocks its ability to form an RNA polymerase holoenzyme (E-sigma F). Phosphorylates SpoIIAA on a serine residue. This phosphorylation may enable SpoIIAA to act as an anti-anti-sigma factor that counteracts SpoIIAB and thus releases sigma F from inhibition.</text>
</comment>
<dbReference type="PANTHER" id="PTHR35526">
    <property type="entry name" value="ANTI-SIGMA-F FACTOR RSBW-RELATED"/>
    <property type="match status" value="1"/>
</dbReference>
<sequence length="151" mass="16552">MVAVKMLNRCTLEFASQPENVAFARVAVAAFASQLDYTLPELEEIKVAVSEAVGNAIIHGYRNKPDETVQVKVVIYKSGIEIQVVDQGCGIADIDLAMQPAYSSDPERMGLGFVFMRSFSDRLQVVSAPGQGTTVIMFKHIKMRKAKARAN</sequence>
<evidence type="ECO:0000256" key="6">
    <source>
        <dbReference type="ARBA" id="ARBA00022969"/>
    </source>
</evidence>
<comment type="catalytic activity">
    <reaction evidence="7">
        <text>L-seryl-[protein] + ATP = O-phospho-L-seryl-[protein] + ADP + H(+)</text>
        <dbReference type="Rhea" id="RHEA:17989"/>
        <dbReference type="Rhea" id="RHEA-COMP:9863"/>
        <dbReference type="Rhea" id="RHEA-COMP:11604"/>
        <dbReference type="ChEBI" id="CHEBI:15378"/>
        <dbReference type="ChEBI" id="CHEBI:29999"/>
        <dbReference type="ChEBI" id="CHEBI:30616"/>
        <dbReference type="ChEBI" id="CHEBI:83421"/>
        <dbReference type="ChEBI" id="CHEBI:456216"/>
        <dbReference type="EC" id="2.7.11.1"/>
    </reaction>
</comment>
<dbReference type="InterPro" id="IPR010194">
    <property type="entry name" value="Anti-sigma_F"/>
</dbReference>
<organism evidence="9 10">
    <name type="scientific">Desulforamulus hydrothermalis Lam5 = DSM 18033</name>
    <dbReference type="NCBI Taxonomy" id="1121428"/>
    <lineage>
        <taxon>Bacteria</taxon>
        <taxon>Bacillati</taxon>
        <taxon>Bacillota</taxon>
        <taxon>Clostridia</taxon>
        <taxon>Eubacteriales</taxon>
        <taxon>Peptococcaceae</taxon>
        <taxon>Desulforamulus</taxon>
    </lineage>
</organism>
<dbReference type="InterPro" id="IPR036890">
    <property type="entry name" value="HATPase_C_sf"/>
</dbReference>
<evidence type="ECO:0000256" key="2">
    <source>
        <dbReference type="ARBA" id="ARBA00022679"/>
    </source>
</evidence>
<dbReference type="Pfam" id="PF13581">
    <property type="entry name" value="HATPase_c_2"/>
    <property type="match status" value="1"/>
</dbReference>
<evidence type="ECO:0000256" key="1">
    <source>
        <dbReference type="ARBA" id="ARBA00022527"/>
    </source>
</evidence>
<protein>
    <recommendedName>
        <fullName evidence="7">Anti-sigma F factor</fullName>
        <ecNumber evidence="7">2.7.11.1</ecNumber>
    </recommendedName>
    <alternativeName>
        <fullName evidence="7">Stage II sporulation protein AB</fullName>
    </alternativeName>
</protein>
<gene>
    <name evidence="7 9" type="primary">spoIIAB</name>
    <name evidence="9" type="ORF">DESHY_60133</name>
</gene>
<keyword evidence="3 7" id="KW-0547">Nucleotide-binding</keyword>
<feature type="domain" description="Histidine kinase/HSP90-like ATPase" evidence="8">
    <location>
        <begin position="44"/>
        <end position="144"/>
    </location>
</feature>
<dbReference type="SUPFAM" id="SSF55874">
    <property type="entry name" value="ATPase domain of HSP90 chaperone/DNA topoisomerase II/histidine kinase"/>
    <property type="match status" value="1"/>
</dbReference>
<dbReference type="InterPro" id="IPR003594">
    <property type="entry name" value="HATPase_dom"/>
</dbReference>